<dbReference type="GeneID" id="113398797"/>
<feature type="domain" description="Endonuclease/exonuclease/phosphatase" evidence="1">
    <location>
        <begin position="68"/>
        <end position="156"/>
    </location>
</feature>
<evidence type="ECO:0000259" key="1">
    <source>
        <dbReference type="Pfam" id="PF14529"/>
    </source>
</evidence>
<sequence>MASSSKQLLLVMVGEIRLDYRSQHLFLHGAPGLIGDAMPKKTHDTDLQVFKVVEPQATPTPVAQKAPGSNRLVFLGDFNAHHKEWLYPYSDTDHAGREIYKFAISCGLSQLVHEPTRIPDVVGHTAYCLDLLLTTDPDRYSIYVSPPLGTSDHCVVKSVSHYSPPDTSPKGTRRVWRYKSADWDEMRHFFASYPWRQVCFSSRDPSCCADSVSSVIYQCMEYFIPFAEVSLETKARTWFNAECLLTEKRKHEAYLSWADARKNKALDVQAKKKTYNAATKSCKKAIRKARFDHNGRIGGKLASFPSGSKAFWSLAKSVEKNFCHSSLPPLHKPDGSLAHNAKEKANLFANLFAEYSRLDINGKCPPQLPPLGPKMSAVKIHQKEVLKYLLNLDVNKVSGPDGISAVVLECCTPDCLLF</sequence>
<dbReference type="InterPro" id="IPR005135">
    <property type="entry name" value="Endo/exonuclease/phosphatase"/>
</dbReference>
<protein>
    <submittedName>
        <fullName evidence="3">Uncharacterized protein LOC113398797</fullName>
    </submittedName>
</protein>
<dbReference type="Gene3D" id="3.60.10.10">
    <property type="entry name" value="Endonuclease/exonuclease/phosphatase"/>
    <property type="match status" value="1"/>
</dbReference>
<name>A0ABM4ARE8_VANTA</name>
<dbReference type="InterPro" id="IPR036691">
    <property type="entry name" value="Endo/exonu/phosph_ase_sf"/>
</dbReference>
<accession>A0ABM4ARE8</accession>
<reference evidence="3" key="1">
    <citation type="submission" date="2025-08" db="UniProtKB">
        <authorList>
            <consortium name="RefSeq"/>
        </authorList>
    </citation>
    <scope>IDENTIFICATION</scope>
    <source>
        <tissue evidence="3">Whole body</tissue>
    </source>
</reference>
<dbReference type="PANTHER" id="PTHR33395:SF22">
    <property type="entry name" value="REVERSE TRANSCRIPTASE DOMAIN-CONTAINING PROTEIN"/>
    <property type="match status" value="1"/>
</dbReference>
<gene>
    <name evidence="3" type="primary">LOC113398797</name>
</gene>
<proteinExistence type="predicted"/>
<evidence type="ECO:0000313" key="3">
    <source>
        <dbReference type="RefSeq" id="XP_064073868.1"/>
    </source>
</evidence>
<dbReference type="Proteomes" id="UP001652626">
    <property type="component" value="Chromosome 18"/>
</dbReference>
<organism evidence="2 3">
    <name type="scientific">Vanessa tameamea</name>
    <name type="common">Kamehameha butterfly</name>
    <dbReference type="NCBI Taxonomy" id="334116"/>
    <lineage>
        <taxon>Eukaryota</taxon>
        <taxon>Metazoa</taxon>
        <taxon>Ecdysozoa</taxon>
        <taxon>Arthropoda</taxon>
        <taxon>Hexapoda</taxon>
        <taxon>Insecta</taxon>
        <taxon>Pterygota</taxon>
        <taxon>Neoptera</taxon>
        <taxon>Endopterygota</taxon>
        <taxon>Lepidoptera</taxon>
        <taxon>Glossata</taxon>
        <taxon>Ditrysia</taxon>
        <taxon>Papilionoidea</taxon>
        <taxon>Nymphalidae</taxon>
        <taxon>Nymphalinae</taxon>
        <taxon>Vanessa</taxon>
    </lineage>
</organism>
<dbReference type="PANTHER" id="PTHR33395">
    <property type="entry name" value="TRANSCRIPTASE, PUTATIVE-RELATED-RELATED"/>
    <property type="match status" value="1"/>
</dbReference>
<dbReference type="RefSeq" id="XP_064073868.1">
    <property type="nucleotide sequence ID" value="XM_064217798.1"/>
</dbReference>
<keyword evidence="2" id="KW-1185">Reference proteome</keyword>
<dbReference type="SUPFAM" id="SSF56219">
    <property type="entry name" value="DNase I-like"/>
    <property type="match status" value="1"/>
</dbReference>
<dbReference type="Pfam" id="PF14529">
    <property type="entry name" value="Exo_endo_phos_2"/>
    <property type="match status" value="1"/>
</dbReference>
<evidence type="ECO:0000313" key="2">
    <source>
        <dbReference type="Proteomes" id="UP001652626"/>
    </source>
</evidence>